<evidence type="ECO:0000313" key="2">
    <source>
        <dbReference type="Proteomes" id="UP000292423"/>
    </source>
</evidence>
<proteinExistence type="predicted"/>
<evidence type="ECO:0000313" key="1">
    <source>
        <dbReference type="EMBL" id="RZU46961.1"/>
    </source>
</evidence>
<dbReference type="Proteomes" id="UP000292423">
    <property type="component" value="Unassembled WGS sequence"/>
</dbReference>
<keyword evidence="2" id="KW-1185">Reference proteome</keyword>
<comment type="caution">
    <text evidence="1">The sequence shown here is derived from an EMBL/GenBank/DDBJ whole genome shotgun (WGS) entry which is preliminary data.</text>
</comment>
<organism evidence="1 2">
    <name type="scientific">Fluviicoccus keumensis</name>
    <dbReference type="NCBI Taxonomy" id="1435465"/>
    <lineage>
        <taxon>Bacteria</taxon>
        <taxon>Pseudomonadati</taxon>
        <taxon>Pseudomonadota</taxon>
        <taxon>Gammaproteobacteria</taxon>
        <taxon>Moraxellales</taxon>
        <taxon>Moraxellaceae</taxon>
        <taxon>Fluviicoccus</taxon>
    </lineage>
</organism>
<dbReference type="EMBL" id="SHKX01000011">
    <property type="protein sequence ID" value="RZU46961.1"/>
    <property type="molecule type" value="Genomic_DNA"/>
</dbReference>
<gene>
    <name evidence="1" type="ORF">EV700_1347</name>
</gene>
<reference evidence="1 2" key="1">
    <citation type="submission" date="2019-02" db="EMBL/GenBank/DDBJ databases">
        <title>Genomic Encyclopedia of Type Strains, Phase IV (KMG-IV): sequencing the most valuable type-strain genomes for metagenomic binning, comparative biology and taxonomic classification.</title>
        <authorList>
            <person name="Goeker M."/>
        </authorList>
    </citation>
    <scope>NUCLEOTIDE SEQUENCE [LARGE SCALE GENOMIC DNA]</scope>
    <source>
        <strain evidence="1 2">DSM 105135</strain>
    </source>
</reference>
<name>A0A4Q7ZA62_9GAMM</name>
<protein>
    <submittedName>
        <fullName evidence="1">Uncharacterized protein</fullName>
    </submittedName>
</protein>
<sequence>MSGEAFYVWDLAGEQVAPKYEDLLPAFRRALAREDVPPMDKMLVLARLLPQVVRDNPDIDTDVADFFGRVESWALSNYYGALRLELPADPFWIAKRILVKVASEVGVVLFDDLQGVFFLPDGRILPEAQGKKWQGAIHYLEGQHDFPTTVPQFKKLAFPLLEAILIRRGYVVDEVLQRENGGYNFSRQVECGVQMVGFKFERSYQGFTIPLSIQMSVDVVNDILSKFSFSNYDYLYIFELYDSFKEKLGDALYVSDVESLNELLSAIESYVLSIHESTKNIMGLNDLVEGRLGETLSRRILGVWTAPKALITLRLAGNKDFDRFAIEIPSNVRVWGRIGKAQGLAEWPKLVEYLKTHFDDDGKPIEQSGT</sequence>
<accession>A0A4Q7ZA62</accession>
<dbReference type="AlphaFoldDB" id="A0A4Q7ZA62"/>